<dbReference type="InterPro" id="IPR050311">
    <property type="entry name" value="ORC1/CDC6"/>
</dbReference>
<evidence type="ECO:0000256" key="6">
    <source>
        <dbReference type="SAM" id="Phobius"/>
    </source>
</evidence>
<dbReference type="InterPro" id="IPR036388">
    <property type="entry name" value="WH-like_DNA-bd_sf"/>
</dbReference>
<evidence type="ECO:0000259" key="8">
    <source>
        <dbReference type="SMART" id="SM00382"/>
    </source>
</evidence>
<dbReference type="GO" id="GO:0051301">
    <property type="term" value="P:cell division"/>
    <property type="evidence" value="ECO:0007669"/>
    <property type="project" value="UniProtKB-KW"/>
</dbReference>
<dbReference type="GO" id="GO:0003688">
    <property type="term" value="F:DNA replication origin binding"/>
    <property type="evidence" value="ECO:0007669"/>
    <property type="project" value="TreeGrafter"/>
</dbReference>
<dbReference type="InParanoid" id="A0A1Z5TI56"/>
<dbReference type="GO" id="GO:0033314">
    <property type="term" value="P:mitotic DNA replication checkpoint signaling"/>
    <property type="evidence" value="ECO:0007669"/>
    <property type="project" value="TreeGrafter"/>
</dbReference>
<feature type="compositionally biased region" description="Basic and acidic residues" evidence="5">
    <location>
        <begin position="247"/>
        <end position="257"/>
    </location>
</feature>
<gene>
    <name evidence="9" type="ORF">BTJ68_04934</name>
</gene>
<feature type="region of interest" description="Disordered" evidence="5">
    <location>
        <begin position="236"/>
        <end position="431"/>
    </location>
</feature>
<dbReference type="InterPro" id="IPR003593">
    <property type="entry name" value="AAA+_ATPase"/>
</dbReference>
<feature type="compositionally biased region" description="Low complexity" evidence="5">
    <location>
        <begin position="416"/>
        <end position="428"/>
    </location>
</feature>
<keyword evidence="2" id="KW-0132">Cell division</keyword>
<feature type="compositionally biased region" description="Gly residues" evidence="5">
    <location>
        <begin position="203"/>
        <end position="213"/>
    </location>
</feature>
<dbReference type="GO" id="GO:0005634">
    <property type="term" value="C:nucleus"/>
    <property type="evidence" value="ECO:0007669"/>
    <property type="project" value="TreeGrafter"/>
</dbReference>
<keyword evidence="6" id="KW-0812">Transmembrane</keyword>
<dbReference type="Gene3D" id="1.10.8.60">
    <property type="match status" value="1"/>
</dbReference>
<dbReference type="EMBL" id="MUNK01000041">
    <property type="protein sequence ID" value="OTA35680.1"/>
    <property type="molecule type" value="Genomic_DNA"/>
</dbReference>
<reference evidence="9 10" key="1">
    <citation type="submission" date="2017-01" db="EMBL/GenBank/DDBJ databases">
        <title>The recent genome duplication of the halophilic yeast Hortaea werneckii: insights from long-read sequencing.</title>
        <authorList>
            <person name="Sinha S."/>
            <person name="Flibotte S."/>
            <person name="Neira M."/>
            <person name="Lenassi M."/>
            <person name="Gostincar C."/>
            <person name="Stajich J.E."/>
            <person name="Nislow C.E."/>
        </authorList>
    </citation>
    <scope>NUCLEOTIDE SEQUENCE [LARGE SCALE GENOMIC DNA]</scope>
    <source>
        <strain evidence="9 10">EXF-2000</strain>
    </source>
</reference>
<dbReference type="Gene3D" id="1.10.10.10">
    <property type="entry name" value="Winged helix-like DNA-binding domain superfamily/Winged helix DNA-binding domain"/>
    <property type="match status" value="1"/>
</dbReference>
<comment type="caution">
    <text evidence="9">The sequence shown here is derived from an EMBL/GenBank/DDBJ whole genome shotgun (WGS) entry which is preliminary data.</text>
</comment>
<comment type="similarity">
    <text evidence="1">Belongs to the CDC6/cdc18 family.</text>
</comment>
<dbReference type="Pfam" id="PF13191">
    <property type="entry name" value="AAA_16"/>
    <property type="match status" value="1"/>
</dbReference>
<name>A0A1Z5TI56_HORWE</name>
<keyword evidence="6" id="KW-1133">Transmembrane helix</keyword>
<evidence type="ECO:0000313" key="10">
    <source>
        <dbReference type="Proteomes" id="UP000194280"/>
    </source>
</evidence>
<dbReference type="SMART" id="SM00382">
    <property type="entry name" value="AAA"/>
    <property type="match status" value="1"/>
</dbReference>
<dbReference type="GO" id="GO:0006270">
    <property type="term" value="P:DNA replication initiation"/>
    <property type="evidence" value="ECO:0007669"/>
    <property type="project" value="TreeGrafter"/>
</dbReference>
<feature type="signal peptide" evidence="7">
    <location>
        <begin position="1"/>
        <end position="25"/>
    </location>
</feature>
<dbReference type="VEuPathDB" id="FungiDB:BTJ68_04934"/>
<keyword evidence="10" id="KW-1185">Reference proteome</keyword>
<dbReference type="InterPro" id="IPR041664">
    <property type="entry name" value="AAA_16"/>
</dbReference>
<evidence type="ECO:0000313" key="9">
    <source>
        <dbReference type="EMBL" id="OTA35680.1"/>
    </source>
</evidence>
<dbReference type="CDD" id="cd00009">
    <property type="entry name" value="AAA"/>
    <property type="match status" value="1"/>
</dbReference>
<protein>
    <recommendedName>
        <fullName evidence="8">AAA+ ATPase domain-containing protein</fullName>
    </recommendedName>
</protein>
<feature type="region of interest" description="Disordered" evidence="5">
    <location>
        <begin position="690"/>
        <end position="729"/>
    </location>
</feature>
<evidence type="ECO:0000256" key="5">
    <source>
        <dbReference type="SAM" id="MobiDB-lite"/>
    </source>
</evidence>
<dbReference type="PANTHER" id="PTHR10763:SF26">
    <property type="entry name" value="CELL DIVISION CONTROL PROTEIN 6 HOMOLOG"/>
    <property type="match status" value="1"/>
</dbReference>
<feature type="compositionally biased region" description="Basic and acidic residues" evidence="5">
    <location>
        <begin position="349"/>
        <end position="383"/>
    </location>
</feature>
<feature type="domain" description="AAA+ ATPase" evidence="8">
    <location>
        <begin position="473"/>
        <end position="611"/>
    </location>
</feature>
<dbReference type="InterPro" id="IPR054425">
    <property type="entry name" value="Cdc6_ORC1-like_ATPase_lid"/>
</dbReference>
<dbReference type="SUPFAM" id="SSF52540">
    <property type="entry name" value="P-loop containing nucleoside triphosphate hydrolases"/>
    <property type="match status" value="1"/>
</dbReference>
<feature type="compositionally biased region" description="Polar residues" evidence="5">
    <location>
        <begin position="706"/>
        <end position="716"/>
    </location>
</feature>
<keyword evidence="6" id="KW-0472">Membrane</keyword>
<evidence type="ECO:0000256" key="7">
    <source>
        <dbReference type="SAM" id="SignalP"/>
    </source>
</evidence>
<dbReference type="FunFam" id="3.40.50.300:FF:000547">
    <property type="entry name" value="Cell division control protein"/>
    <property type="match status" value="1"/>
</dbReference>
<keyword evidence="4" id="KW-0131">Cell cycle</keyword>
<feature type="region of interest" description="Disordered" evidence="5">
    <location>
        <begin position="32"/>
        <end position="114"/>
    </location>
</feature>
<dbReference type="STRING" id="1157616.A0A1Z5TI56"/>
<feature type="compositionally biased region" description="Low complexity" evidence="5">
    <location>
        <begin position="36"/>
        <end position="108"/>
    </location>
</feature>
<keyword evidence="7" id="KW-0732">Signal</keyword>
<proteinExistence type="inferred from homology"/>
<keyword evidence="3" id="KW-0235">DNA replication</keyword>
<evidence type="ECO:0000256" key="4">
    <source>
        <dbReference type="ARBA" id="ARBA00023306"/>
    </source>
</evidence>
<dbReference type="PANTHER" id="PTHR10763">
    <property type="entry name" value="CELL DIVISION CONTROL PROTEIN 6-RELATED"/>
    <property type="match status" value="1"/>
</dbReference>
<evidence type="ECO:0000256" key="2">
    <source>
        <dbReference type="ARBA" id="ARBA00022618"/>
    </source>
</evidence>
<accession>A0A1Z5TI56</accession>
<dbReference type="Proteomes" id="UP000194280">
    <property type="component" value="Unassembled WGS sequence"/>
</dbReference>
<dbReference type="OrthoDB" id="1926878at2759"/>
<dbReference type="Pfam" id="PF22606">
    <property type="entry name" value="Cdc6-ORC-like_ATPase_lid"/>
    <property type="match status" value="1"/>
</dbReference>
<sequence>MASSPLRMRNLLLLSLALAPLATFAQETTADLPSLSASTSDAESTTAESTAETTEATTTAATTDATTTAETTADDSTTTDSATTDDASSQTTTTASFTTDPSSTTTESGLTDLPTLAGAGVPELFIPYTAPAPFMQKSNYPEGTVFIAVGAVLAFLGACVLVWRGMVAWSINRSVKKAAMASIRGASEKPSAFGGSSTSGYQPVGGGGGGKGGGGGGGIYQDTAYGSSMSLDALTSAGKPLKAPGAHFRDSDRKRDSSVPPPGLFFSPTAQAGGGAGAGAGARETDKVATRSSKRRIVVNEPNDENANPFVHHDDHHVAAGNDEMEVEEPERPVKKTRTSTRTVPAKHGASERRVAVSPAKVRDHFHTSKPEIRDDADGKNDSSKASPQTPRRRDAQARKVPITPRHRVLLGGGQPSPRTPRTPATPSNGTTAVYNQARQLFSRCSAPARLVGRDSERQELNTFVERCIESESAGCLYVSGPPGTGKSALVDEVVRQYTDSEHLQLAVVNCMSVRNAKDLSQKLSEDLGLKKDTTFSYLRSCFTQAKADGEKKFLVILDEVDTLVDLDLELLYNLFEWSMQPSSRLVLLGIANALDLTDRFLPRLKGRNLKPELLPFMPYNAAQIAEVLTTKLRSLQEAEMAAVPFLQPAAIQFCAKKVASQTGDLRKAFDICRRAIDMVALETAEKDAEKALQDSPSKTPLMENVNLSSPMTPRSPTKCPEKNRPTATYTLDTAPKATIAHMARVTAQVFGNGTIQRLATLNLQQKAVLCSLGALEKRKRETQIEKTMFSTPSKQRNHDSAPTIKQLYDAYTSLCKREKLLHPLTSVEFRDVVSGLETLSLILPVDGRNGSFVVPITPSKTPGRRGGAGNGNGFVGGLGATTSGDEKRVSSGVGYKELAGALEGAGAELLREILDGDGLF</sequence>
<evidence type="ECO:0000256" key="1">
    <source>
        <dbReference type="ARBA" id="ARBA00006184"/>
    </source>
</evidence>
<dbReference type="InterPro" id="IPR027417">
    <property type="entry name" value="P-loop_NTPase"/>
</dbReference>
<dbReference type="Gene3D" id="3.40.50.300">
    <property type="entry name" value="P-loop containing nucleotide triphosphate hydrolases"/>
    <property type="match status" value="1"/>
</dbReference>
<dbReference type="AlphaFoldDB" id="A0A1Z5TI56"/>
<organism evidence="9 10">
    <name type="scientific">Hortaea werneckii EXF-2000</name>
    <dbReference type="NCBI Taxonomy" id="1157616"/>
    <lineage>
        <taxon>Eukaryota</taxon>
        <taxon>Fungi</taxon>
        <taxon>Dikarya</taxon>
        <taxon>Ascomycota</taxon>
        <taxon>Pezizomycotina</taxon>
        <taxon>Dothideomycetes</taxon>
        <taxon>Dothideomycetidae</taxon>
        <taxon>Mycosphaerellales</taxon>
        <taxon>Teratosphaeriaceae</taxon>
        <taxon>Hortaea</taxon>
    </lineage>
</organism>
<evidence type="ECO:0000256" key="3">
    <source>
        <dbReference type="ARBA" id="ARBA00022705"/>
    </source>
</evidence>
<feature type="transmembrane region" description="Helical" evidence="6">
    <location>
        <begin position="143"/>
        <end position="163"/>
    </location>
</feature>
<feature type="chain" id="PRO_5011989573" description="AAA+ ATPase domain-containing protein" evidence="7">
    <location>
        <begin position="26"/>
        <end position="921"/>
    </location>
</feature>
<feature type="region of interest" description="Disordered" evidence="5">
    <location>
        <begin position="187"/>
        <end position="213"/>
    </location>
</feature>